<dbReference type="Pfam" id="PF12697">
    <property type="entry name" value="Abhydrolase_6"/>
    <property type="match status" value="1"/>
</dbReference>
<accession>A0A329QI39</accession>
<name>A0A329QI39_9ACTN</name>
<dbReference type="SUPFAM" id="SSF53474">
    <property type="entry name" value="alpha/beta-Hydrolases"/>
    <property type="match status" value="1"/>
</dbReference>
<reference evidence="2 3" key="1">
    <citation type="submission" date="2018-06" db="EMBL/GenBank/DDBJ databases">
        <title>Phytoactinopolyspora halophila sp. nov., a novel halophilic actinomycete isolated from a saline soil in China.</title>
        <authorList>
            <person name="Tang S.-K."/>
        </authorList>
    </citation>
    <scope>NUCLEOTIDE SEQUENCE [LARGE SCALE GENOMIC DNA]</scope>
    <source>
        <strain evidence="2 3">YIM 96934</strain>
    </source>
</reference>
<sequence length="337" mass="36510">MRGLAMSPNSARQKSTIVRSSHMRIAVLRAAFTTLDRLSPALASRWALRIWCTLPSNSGRRQDNRPYPGRLSTVRLRDGREVAVETWLPVASDDNVPDRPVHAPAPPVHAPTPSVSTSGRPVYLVHGWGGWRGQLGAFVEPLLQAGYRVVAFDVPSHGDSSPSAIGRGRATALDFTDALAAVVAEHGEPGGIVAHSLGAATTVRTVRDGLGTPRMVFVAPSPDPIATLWKLQQALGYGPRTHERLLGRLERLAGRPLDDFNAFLVDSEDAVPPAMIAHDRQDKESPYQDGVRLARTWPDAELVTTSDLGHQRILLDESVLKLAVDYLTTTPAPPDPE</sequence>
<dbReference type="EMBL" id="QMIG01000017">
    <property type="protein sequence ID" value="RAW12033.1"/>
    <property type="molecule type" value="Genomic_DNA"/>
</dbReference>
<gene>
    <name evidence="2" type="ORF">DPM12_15275</name>
</gene>
<dbReference type="Gene3D" id="3.40.50.1820">
    <property type="entry name" value="alpha/beta hydrolase"/>
    <property type="match status" value="1"/>
</dbReference>
<dbReference type="PANTHER" id="PTHR43689">
    <property type="entry name" value="HYDROLASE"/>
    <property type="match status" value="1"/>
</dbReference>
<protein>
    <recommendedName>
        <fullName evidence="1">AB hydrolase-1 domain-containing protein</fullName>
    </recommendedName>
</protein>
<evidence type="ECO:0000313" key="2">
    <source>
        <dbReference type="EMBL" id="RAW12033.1"/>
    </source>
</evidence>
<evidence type="ECO:0000259" key="1">
    <source>
        <dbReference type="Pfam" id="PF12697"/>
    </source>
</evidence>
<dbReference type="AlphaFoldDB" id="A0A329QI39"/>
<dbReference type="InterPro" id="IPR000073">
    <property type="entry name" value="AB_hydrolase_1"/>
</dbReference>
<dbReference type="PANTHER" id="PTHR43689:SF8">
    <property type="entry name" value="ALPHA_BETA-HYDROLASES SUPERFAMILY PROTEIN"/>
    <property type="match status" value="1"/>
</dbReference>
<dbReference type="Proteomes" id="UP000250462">
    <property type="component" value="Unassembled WGS sequence"/>
</dbReference>
<proteinExistence type="predicted"/>
<comment type="caution">
    <text evidence="2">The sequence shown here is derived from an EMBL/GenBank/DDBJ whole genome shotgun (WGS) entry which is preliminary data.</text>
</comment>
<feature type="domain" description="AB hydrolase-1" evidence="1">
    <location>
        <begin position="122"/>
        <end position="310"/>
    </location>
</feature>
<evidence type="ECO:0000313" key="3">
    <source>
        <dbReference type="Proteomes" id="UP000250462"/>
    </source>
</evidence>
<dbReference type="InterPro" id="IPR029058">
    <property type="entry name" value="AB_hydrolase_fold"/>
</dbReference>
<dbReference type="GO" id="GO:0003824">
    <property type="term" value="F:catalytic activity"/>
    <property type="evidence" value="ECO:0007669"/>
    <property type="project" value="UniProtKB-ARBA"/>
</dbReference>
<keyword evidence="3" id="KW-1185">Reference proteome</keyword>
<organism evidence="2 3">
    <name type="scientific">Phytoactinopolyspora halophila</name>
    <dbReference type="NCBI Taxonomy" id="1981511"/>
    <lineage>
        <taxon>Bacteria</taxon>
        <taxon>Bacillati</taxon>
        <taxon>Actinomycetota</taxon>
        <taxon>Actinomycetes</taxon>
        <taxon>Jiangellales</taxon>
        <taxon>Jiangellaceae</taxon>
        <taxon>Phytoactinopolyspora</taxon>
    </lineage>
</organism>